<dbReference type="EMBL" id="KI913971">
    <property type="protein sequence ID" value="ETV97718.1"/>
    <property type="molecule type" value="Genomic_DNA"/>
</dbReference>
<dbReference type="GeneID" id="20086142"/>
<feature type="domain" description="Major facilitator superfamily (MFS) profile" evidence="6">
    <location>
        <begin position="10"/>
        <end position="402"/>
    </location>
</feature>
<proteinExistence type="predicted"/>
<dbReference type="eggNOG" id="ENOG502QT94">
    <property type="taxonomic scope" value="Eukaryota"/>
</dbReference>
<organism evidence="7">
    <name type="scientific">Aphanomyces invadans</name>
    <dbReference type="NCBI Taxonomy" id="157072"/>
    <lineage>
        <taxon>Eukaryota</taxon>
        <taxon>Sar</taxon>
        <taxon>Stramenopiles</taxon>
        <taxon>Oomycota</taxon>
        <taxon>Saprolegniomycetes</taxon>
        <taxon>Saprolegniales</taxon>
        <taxon>Verrucalvaceae</taxon>
        <taxon>Aphanomyces</taxon>
    </lineage>
</organism>
<dbReference type="OrthoDB" id="440553at2759"/>
<feature type="transmembrane region" description="Helical" evidence="5">
    <location>
        <begin position="82"/>
        <end position="103"/>
    </location>
</feature>
<name>A0A024TUL7_9STRA</name>
<evidence type="ECO:0000313" key="7">
    <source>
        <dbReference type="EMBL" id="ETV97718.1"/>
    </source>
</evidence>
<evidence type="ECO:0000256" key="5">
    <source>
        <dbReference type="SAM" id="Phobius"/>
    </source>
</evidence>
<evidence type="ECO:0000256" key="3">
    <source>
        <dbReference type="ARBA" id="ARBA00022989"/>
    </source>
</evidence>
<feature type="transmembrane region" description="Helical" evidence="5">
    <location>
        <begin position="138"/>
        <end position="158"/>
    </location>
</feature>
<reference evidence="7" key="1">
    <citation type="submission" date="2013-12" db="EMBL/GenBank/DDBJ databases">
        <title>The Genome Sequence of Aphanomyces invadans NJM9701.</title>
        <authorList>
            <consortium name="The Broad Institute Genomics Platform"/>
            <person name="Russ C."/>
            <person name="Tyler B."/>
            <person name="van West P."/>
            <person name="Dieguez-Uribeondo J."/>
            <person name="Young S.K."/>
            <person name="Zeng Q."/>
            <person name="Gargeya S."/>
            <person name="Fitzgerald M."/>
            <person name="Abouelleil A."/>
            <person name="Alvarado L."/>
            <person name="Chapman S.B."/>
            <person name="Gainer-Dewar J."/>
            <person name="Goldberg J."/>
            <person name="Griggs A."/>
            <person name="Gujja S."/>
            <person name="Hansen M."/>
            <person name="Howarth C."/>
            <person name="Imamovic A."/>
            <person name="Ireland A."/>
            <person name="Larimer J."/>
            <person name="McCowan C."/>
            <person name="Murphy C."/>
            <person name="Pearson M."/>
            <person name="Poon T.W."/>
            <person name="Priest M."/>
            <person name="Roberts A."/>
            <person name="Saif S."/>
            <person name="Shea T."/>
            <person name="Sykes S."/>
            <person name="Wortman J."/>
            <person name="Nusbaum C."/>
            <person name="Birren B."/>
        </authorList>
    </citation>
    <scope>NUCLEOTIDE SEQUENCE [LARGE SCALE GENOMIC DNA]</scope>
    <source>
        <strain evidence="7">NJM9701</strain>
    </source>
</reference>
<sequence length="410" mass="43466">MPTWSSQTTSLVVIHGNIVVYAFSFWLTQPVLPFLLHELSADKLLFSRFQTFCSFLQLLGGPLAGRICDTFGFSVTLSASQAAASLSYALLAASFSVSTLFLSQLPTVFMHAMHAAQAATTVLAPDNMRATAMGRLSLSYGIGMVLGSYVGGIVSVAFSTKHTAALAAVLSIAVLPVNWLVFQGMSRTTTLSAADSSTKPRATAIDVFKIVEVVRQPEVLNSLTIQVLVGLALSIHRSTFSEVLRQYLSLDPQGVGLIMSVSGVVTIVSNGVLLQMFLVQWSERTVFLGASSAIALSFAVYANLGFGPSGWWSLMALTVLLSGASAIAYTVLSSEMSKRANPNNRATAIGLSHASRSGCGLIAPTLGTLLLHEYSFQAVGYFCCTMACLSVVYASLPAAHVSPDHSKKLK</sequence>
<dbReference type="InterPro" id="IPR036259">
    <property type="entry name" value="MFS_trans_sf"/>
</dbReference>
<feature type="transmembrane region" description="Helical" evidence="5">
    <location>
        <begin position="378"/>
        <end position="401"/>
    </location>
</feature>
<evidence type="ECO:0000259" key="6">
    <source>
        <dbReference type="PROSITE" id="PS50850"/>
    </source>
</evidence>
<dbReference type="RefSeq" id="XP_008873279.1">
    <property type="nucleotide sequence ID" value="XM_008875057.1"/>
</dbReference>
<dbReference type="GO" id="GO:0016020">
    <property type="term" value="C:membrane"/>
    <property type="evidence" value="ECO:0007669"/>
    <property type="project" value="UniProtKB-SubCell"/>
</dbReference>
<feature type="transmembrane region" description="Helical" evidence="5">
    <location>
        <begin position="164"/>
        <end position="182"/>
    </location>
</feature>
<dbReference type="PRINTS" id="PR01035">
    <property type="entry name" value="TCRTETA"/>
</dbReference>
<feature type="transmembrane region" description="Helical" evidence="5">
    <location>
        <begin position="12"/>
        <end position="36"/>
    </location>
</feature>
<dbReference type="Pfam" id="PF07690">
    <property type="entry name" value="MFS_1"/>
    <property type="match status" value="2"/>
</dbReference>
<protein>
    <recommendedName>
        <fullName evidence="6">Major facilitator superfamily (MFS) profile domain-containing protein</fullName>
    </recommendedName>
</protein>
<dbReference type="InterPro" id="IPR011701">
    <property type="entry name" value="MFS"/>
</dbReference>
<accession>A0A024TUL7</accession>
<feature type="transmembrane region" description="Helical" evidence="5">
    <location>
        <begin position="256"/>
        <end position="279"/>
    </location>
</feature>
<dbReference type="GO" id="GO:0022857">
    <property type="term" value="F:transmembrane transporter activity"/>
    <property type="evidence" value="ECO:0007669"/>
    <property type="project" value="InterPro"/>
</dbReference>
<evidence type="ECO:0000256" key="2">
    <source>
        <dbReference type="ARBA" id="ARBA00022692"/>
    </source>
</evidence>
<dbReference type="PANTHER" id="PTHR24002:SF3">
    <property type="entry name" value="SOLUTE CARRIER FAMILY 22 MEMBER 18"/>
    <property type="match status" value="1"/>
</dbReference>
<dbReference type="PANTHER" id="PTHR24002">
    <property type="entry name" value="SOLUTE CARRIER FAMILY 22 MEMBER 18"/>
    <property type="match status" value="1"/>
</dbReference>
<keyword evidence="3 5" id="KW-1133">Transmembrane helix</keyword>
<dbReference type="InterPro" id="IPR020846">
    <property type="entry name" value="MFS_dom"/>
</dbReference>
<dbReference type="PROSITE" id="PS50850">
    <property type="entry name" value="MFS"/>
    <property type="match status" value="1"/>
</dbReference>
<gene>
    <name evidence="7" type="ORF">H310_09092</name>
</gene>
<dbReference type="Gene3D" id="1.20.1250.20">
    <property type="entry name" value="MFS general substrate transporter like domains"/>
    <property type="match status" value="1"/>
</dbReference>
<feature type="transmembrane region" description="Helical" evidence="5">
    <location>
        <begin position="310"/>
        <end position="332"/>
    </location>
</feature>
<dbReference type="InterPro" id="IPR001958">
    <property type="entry name" value="Tet-R_TetA/multi-R_MdtG-like"/>
</dbReference>
<evidence type="ECO:0000256" key="1">
    <source>
        <dbReference type="ARBA" id="ARBA00004141"/>
    </source>
</evidence>
<dbReference type="SUPFAM" id="SSF103473">
    <property type="entry name" value="MFS general substrate transporter"/>
    <property type="match status" value="1"/>
</dbReference>
<dbReference type="VEuPathDB" id="FungiDB:H310_09092"/>
<feature type="transmembrane region" description="Helical" evidence="5">
    <location>
        <begin position="286"/>
        <end position="304"/>
    </location>
</feature>
<dbReference type="AlphaFoldDB" id="A0A024TUL7"/>
<evidence type="ECO:0000256" key="4">
    <source>
        <dbReference type="ARBA" id="ARBA00023136"/>
    </source>
</evidence>
<keyword evidence="4 5" id="KW-0472">Membrane</keyword>
<comment type="subcellular location">
    <subcellularLocation>
        <location evidence="1">Membrane</location>
        <topology evidence="1">Multi-pass membrane protein</topology>
    </subcellularLocation>
</comment>
<dbReference type="GO" id="GO:0005635">
    <property type="term" value="C:nuclear envelope"/>
    <property type="evidence" value="ECO:0007669"/>
    <property type="project" value="TreeGrafter"/>
</dbReference>
<feature type="transmembrane region" description="Helical" evidence="5">
    <location>
        <begin position="219"/>
        <end position="236"/>
    </location>
</feature>
<keyword evidence="2 5" id="KW-0812">Transmembrane</keyword>